<evidence type="ECO:0000313" key="2">
    <source>
        <dbReference type="Proteomes" id="UP001500840"/>
    </source>
</evidence>
<comment type="caution">
    <text evidence="1">The sequence shown here is derived from an EMBL/GenBank/DDBJ whole genome shotgun (WGS) entry which is preliminary data.</text>
</comment>
<name>A0ABP8MGH6_9BACT</name>
<gene>
    <name evidence="1" type="ORF">GCM10023156_13060</name>
</gene>
<dbReference type="EMBL" id="BAABGA010000017">
    <property type="protein sequence ID" value="GAA4449040.1"/>
    <property type="molecule type" value="Genomic_DNA"/>
</dbReference>
<sequence length="65" mass="6928">MANPIYLLRPIGWYAGILQLSLRTFANCVPSGETPTPMTLGESRAVVAWIAAATESAQSGSVIMF</sequence>
<protein>
    <recommendedName>
        <fullName evidence="3">Oxidoreductase</fullName>
    </recommendedName>
</protein>
<organism evidence="1 2">
    <name type="scientific">Novipirellula rosea</name>
    <dbReference type="NCBI Taxonomy" id="1031540"/>
    <lineage>
        <taxon>Bacteria</taxon>
        <taxon>Pseudomonadati</taxon>
        <taxon>Planctomycetota</taxon>
        <taxon>Planctomycetia</taxon>
        <taxon>Pirellulales</taxon>
        <taxon>Pirellulaceae</taxon>
        <taxon>Novipirellula</taxon>
    </lineage>
</organism>
<evidence type="ECO:0008006" key="3">
    <source>
        <dbReference type="Google" id="ProtNLM"/>
    </source>
</evidence>
<reference evidence="2" key="1">
    <citation type="journal article" date="2019" name="Int. J. Syst. Evol. Microbiol.">
        <title>The Global Catalogue of Microorganisms (GCM) 10K type strain sequencing project: providing services to taxonomists for standard genome sequencing and annotation.</title>
        <authorList>
            <consortium name="The Broad Institute Genomics Platform"/>
            <consortium name="The Broad Institute Genome Sequencing Center for Infectious Disease"/>
            <person name="Wu L."/>
            <person name="Ma J."/>
        </authorList>
    </citation>
    <scope>NUCLEOTIDE SEQUENCE [LARGE SCALE GENOMIC DNA]</scope>
    <source>
        <strain evidence="2">JCM 17759</strain>
    </source>
</reference>
<proteinExistence type="predicted"/>
<keyword evidence="2" id="KW-1185">Reference proteome</keyword>
<accession>A0ABP8MGH6</accession>
<dbReference type="Gene3D" id="3.30.360.10">
    <property type="entry name" value="Dihydrodipicolinate Reductase, domain 2"/>
    <property type="match status" value="1"/>
</dbReference>
<dbReference type="Proteomes" id="UP001500840">
    <property type="component" value="Unassembled WGS sequence"/>
</dbReference>
<evidence type="ECO:0000313" key="1">
    <source>
        <dbReference type="EMBL" id="GAA4449040.1"/>
    </source>
</evidence>